<keyword evidence="1" id="KW-0732">Signal</keyword>
<evidence type="ECO:0000313" key="2">
    <source>
        <dbReference type="EMBL" id="XCN72227.1"/>
    </source>
</evidence>
<gene>
    <name evidence="2" type="ORF">Q3M24_18260</name>
</gene>
<dbReference type="EMBL" id="CP159373">
    <property type="protein sequence ID" value="XCN72227.1"/>
    <property type="molecule type" value="Genomic_DNA"/>
</dbReference>
<name>A0AAU8LRT3_9BACT</name>
<feature type="chain" id="PRO_5043381038" evidence="1">
    <location>
        <begin position="26"/>
        <end position="296"/>
    </location>
</feature>
<reference evidence="2" key="2">
    <citation type="submission" date="2024-06" db="EMBL/GenBank/DDBJ databases">
        <authorList>
            <person name="Plum-Jensen L.E."/>
            <person name="Schramm A."/>
            <person name="Marshall I.P.G."/>
        </authorList>
    </citation>
    <scope>NUCLEOTIDE SEQUENCE</scope>
    <source>
        <strain evidence="2">Rat1</strain>
    </source>
</reference>
<reference evidence="2" key="1">
    <citation type="journal article" date="2024" name="Syst. Appl. Microbiol.">
        <title>First single-strain enrichments of Electrothrix cable bacteria, description of E. aestuarii sp. nov. and E. rattekaaiensis sp. nov., and proposal of a cable bacteria taxonomy following the rules of the SeqCode.</title>
        <authorList>
            <person name="Plum-Jensen L.E."/>
            <person name="Schramm A."/>
            <person name="Marshall I.P.G."/>
        </authorList>
    </citation>
    <scope>NUCLEOTIDE SEQUENCE</scope>
    <source>
        <strain evidence="2">Rat1</strain>
    </source>
</reference>
<protein>
    <submittedName>
        <fullName evidence="2">DKNYY domain-containing protein</fullName>
    </submittedName>
</protein>
<dbReference type="Pfam" id="PF13644">
    <property type="entry name" value="DKNYY"/>
    <property type="match status" value="1"/>
</dbReference>
<dbReference type="AlphaFoldDB" id="A0AAU8LRT3"/>
<dbReference type="KEGG" id="eaj:Q3M24_18260"/>
<proteinExistence type="predicted"/>
<feature type="signal peptide" evidence="1">
    <location>
        <begin position="1"/>
        <end position="25"/>
    </location>
</feature>
<accession>A0AAU8LRT3</accession>
<organism evidence="2">
    <name type="scientific">Candidatus Electrothrix aestuarii</name>
    <dbReference type="NCBI Taxonomy" id="3062594"/>
    <lineage>
        <taxon>Bacteria</taxon>
        <taxon>Pseudomonadati</taxon>
        <taxon>Thermodesulfobacteriota</taxon>
        <taxon>Desulfobulbia</taxon>
        <taxon>Desulfobulbales</taxon>
        <taxon>Desulfobulbaceae</taxon>
        <taxon>Candidatus Electrothrix</taxon>
    </lineage>
</organism>
<dbReference type="InterPro" id="IPR027375">
    <property type="entry name" value="DKNYY"/>
</dbReference>
<sequence>MGKIYHRISAPIALFFLLFPLCAQGASLGKCYKRTTEGIEISYLGGYPSAKRIHSKVQGADPASFRLLADIQGDNCGQAPLYGADAKQVFFRNKPLAGADPKYFIVIGRGYGHDRTGLYYRDKLVANIKPEGIRLIPIPYSTAVYCATTAVVLSRNKPIVAAVDPLTVQALGGRWLRDAEHVYLEHFKKNIQGADPNSFTVLAPRKGRLRDLLYAQDRNRVYMLTAQGVKILQGADPATFERLNKRYCRDRSTVYYKGMPVEGAHAPSFHIPKRTFGHTGFDKFGKIHRGKRVAGK</sequence>
<evidence type="ECO:0000256" key="1">
    <source>
        <dbReference type="SAM" id="SignalP"/>
    </source>
</evidence>